<dbReference type="Pfam" id="PF22725">
    <property type="entry name" value="GFO_IDH_MocA_C3"/>
    <property type="match status" value="1"/>
</dbReference>
<dbReference type="Gene3D" id="3.30.360.10">
    <property type="entry name" value="Dihydrodipicolinate Reductase, domain 2"/>
    <property type="match status" value="1"/>
</dbReference>
<dbReference type="Gene3D" id="3.40.50.720">
    <property type="entry name" value="NAD(P)-binding Rossmann-like Domain"/>
    <property type="match status" value="1"/>
</dbReference>
<comment type="caution">
    <text evidence="4">The sequence shown here is derived from an EMBL/GenBank/DDBJ whole genome shotgun (WGS) entry which is preliminary data.</text>
</comment>
<dbReference type="EMBL" id="JQGC01000014">
    <property type="protein sequence ID" value="KFL30323.1"/>
    <property type="molecule type" value="Genomic_DNA"/>
</dbReference>
<feature type="domain" description="Gfo/Idh/MocA-like oxidoreductase N-terminal" evidence="2">
    <location>
        <begin position="29"/>
        <end position="122"/>
    </location>
</feature>
<dbReference type="SUPFAM" id="SSF55347">
    <property type="entry name" value="Glyceraldehyde-3-phosphate dehydrogenase-like, C-terminal domain"/>
    <property type="match status" value="1"/>
</dbReference>
<dbReference type="PANTHER" id="PTHR43818:SF11">
    <property type="entry name" value="BCDNA.GH03377"/>
    <property type="match status" value="1"/>
</dbReference>
<dbReference type="OrthoDB" id="9768836at2"/>
<dbReference type="STRING" id="46914.JP75_15340"/>
<evidence type="ECO:0000313" key="5">
    <source>
        <dbReference type="Proteomes" id="UP000028981"/>
    </source>
</evidence>
<protein>
    <submittedName>
        <fullName evidence="4">Oxidoreductase</fullName>
    </submittedName>
</protein>
<accession>A0A087M0C0</accession>
<reference evidence="4 5" key="1">
    <citation type="submission" date="2014-08" db="EMBL/GenBank/DDBJ databases">
        <authorList>
            <person name="Hassan Y.I."/>
            <person name="Lepp D."/>
            <person name="Zhou T."/>
        </authorList>
    </citation>
    <scope>NUCLEOTIDE SEQUENCE [LARGE SCALE GENOMIC DNA]</scope>
    <source>
        <strain evidence="4 5">IFO13584</strain>
    </source>
</reference>
<dbReference type="SUPFAM" id="SSF51735">
    <property type="entry name" value="NAD(P)-binding Rossmann-fold domains"/>
    <property type="match status" value="1"/>
</dbReference>
<organism evidence="4 5">
    <name type="scientific">Devosia riboflavina</name>
    <dbReference type="NCBI Taxonomy" id="46914"/>
    <lineage>
        <taxon>Bacteria</taxon>
        <taxon>Pseudomonadati</taxon>
        <taxon>Pseudomonadota</taxon>
        <taxon>Alphaproteobacteria</taxon>
        <taxon>Hyphomicrobiales</taxon>
        <taxon>Devosiaceae</taxon>
        <taxon>Devosia</taxon>
    </lineage>
</organism>
<sequence>MSDLKFAAIGINHAHIYGQVDCLKRAGAEFVAFHALEDDLAATFGAKYPEAKRVSDPRAILEDTSIGIVVTAAIPGDRADICLAAMRHGKDVLTDKPGMTTLAQLDEIKRVQKETGRIFSVLYSEHFEVPATVEAGNLIAKGAIGEVINTVGLGPHSLRLNNRPDWFFTRNRYGGILCDIASHQFEQFLFFSNANDGEVISSSVYNRNHPHRPGLQDVGDAHVRTERTTGYIRVDWFTPEGLPTWGDGRLTILGTEGYIELRKYIDVAGKPGTDHLFLVDKKGVQHIDCSGVDLPFGRLFLDDVRNRTETAMPQERCYNAMKLALTAQAKAEQGTEWVK</sequence>
<dbReference type="PANTHER" id="PTHR43818">
    <property type="entry name" value="BCDNA.GH03377"/>
    <property type="match status" value="1"/>
</dbReference>
<dbReference type="RefSeq" id="WP_035084390.1">
    <property type="nucleotide sequence ID" value="NZ_JQGC01000014.1"/>
</dbReference>
<dbReference type="InterPro" id="IPR000683">
    <property type="entry name" value="Gfo/Idh/MocA-like_OxRdtase_N"/>
</dbReference>
<dbReference type="GO" id="GO:0000166">
    <property type="term" value="F:nucleotide binding"/>
    <property type="evidence" value="ECO:0007669"/>
    <property type="project" value="InterPro"/>
</dbReference>
<evidence type="ECO:0000313" key="4">
    <source>
        <dbReference type="EMBL" id="KFL30323.1"/>
    </source>
</evidence>
<keyword evidence="5" id="KW-1185">Reference proteome</keyword>
<evidence type="ECO:0000259" key="3">
    <source>
        <dbReference type="Pfam" id="PF22725"/>
    </source>
</evidence>
<dbReference type="AlphaFoldDB" id="A0A087M0C0"/>
<gene>
    <name evidence="4" type="ORF">JP75_15340</name>
</gene>
<dbReference type="GO" id="GO:0016491">
    <property type="term" value="F:oxidoreductase activity"/>
    <property type="evidence" value="ECO:0007669"/>
    <property type="project" value="UniProtKB-KW"/>
</dbReference>
<dbReference type="InterPro" id="IPR036291">
    <property type="entry name" value="NAD(P)-bd_dom_sf"/>
</dbReference>
<feature type="domain" description="GFO/IDH/MocA-like oxidoreductase" evidence="3">
    <location>
        <begin position="134"/>
        <end position="260"/>
    </location>
</feature>
<dbReference type="InterPro" id="IPR050463">
    <property type="entry name" value="Gfo/Idh/MocA_oxidrdct_glycsds"/>
</dbReference>
<evidence type="ECO:0000259" key="2">
    <source>
        <dbReference type="Pfam" id="PF01408"/>
    </source>
</evidence>
<name>A0A087M0C0_9HYPH</name>
<evidence type="ECO:0000256" key="1">
    <source>
        <dbReference type="ARBA" id="ARBA00023002"/>
    </source>
</evidence>
<dbReference type="Pfam" id="PF01408">
    <property type="entry name" value="GFO_IDH_MocA"/>
    <property type="match status" value="1"/>
</dbReference>
<proteinExistence type="predicted"/>
<keyword evidence="1" id="KW-0560">Oxidoreductase</keyword>
<dbReference type="Proteomes" id="UP000028981">
    <property type="component" value="Unassembled WGS sequence"/>
</dbReference>
<dbReference type="InterPro" id="IPR055170">
    <property type="entry name" value="GFO_IDH_MocA-like_dom"/>
</dbReference>